<gene>
    <name evidence="5" type="primary">fadK_2</name>
    <name evidence="5" type="ORF">GCM10023321_77800</name>
</gene>
<dbReference type="Pfam" id="PF13193">
    <property type="entry name" value="AMP-binding_C"/>
    <property type="match status" value="1"/>
</dbReference>
<evidence type="ECO:0000256" key="1">
    <source>
        <dbReference type="ARBA" id="ARBA00006432"/>
    </source>
</evidence>
<dbReference type="InterPro" id="IPR025110">
    <property type="entry name" value="AMP-bd_C"/>
</dbReference>
<feature type="domain" description="AMP-binding enzyme C-terminal" evidence="4">
    <location>
        <begin position="456"/>
        <end position="532"/>
    </location>
</feature>
<keyword evidence="6" id="KW-1185">Reference proteome</keyword>
<sequence>MTQLIRPEDRYDADTIAGFRAQGFWRDGSLAERVDHWAGVQPDKIAVSDGYTELTWVQLRGQAYRLAARLRGMGIQRGDRVQMQLPSWNEYVVVYLALARIGAVLVPTMPIYRWDEVTYAINHAEAKISVVCGDYRKFDYLAMVREIRPNCSSLRHVITVRAEAGEDELRLEDLIAGDEVPGPEVLGEPPTADEPHCIIYTSGTESRPKGCFHTFNTVSYTVHSLGADVMGLGPDDVMFMPSPITHATGLAMGVTSPLVLGASAHLMDTWEPAAALDRIKRHGCTASMAATPFVRMALDSYDPGRHDLSGLTRWVSAGAPIPESLLTDWQAKFAHCALLPVYGRSEGLLVTSCRPDDENAKILSSDGRALPGVTLEIRGEDGAEVAAAEEGEICHGGPGLMLGYWRDPEKTADAVDERGISRSGDLGRVDADGYLRVTGRIKDLIIRGGTNISAREVEEHLLTHPKVANVAVVGMPDRVLGERACAFVVPKGEAPTFEELTGYLRHERKIAVVKLPERLEILDEMPMTATGKIQKFVLREKLATESKD</sequence>
<proteinExistence type="inferred from homology"/>
<dbReference type="EMBL" id="BAABJP010000062">
    <property type="protein sequence ID" value="GAA5174300.1"/>
    <property type="molecule type" value="Genomic_DNA"/>
</dbReference>
<keyword evidence="2 5" id="KW-0436">Ligase</keyword>
<comment type="similarity">
    <text evidence="1">Belongs to the ATP-dependent AMP-binding enzyme family.</text>
</comment>
<dbReference type="SUPFAM" id="SSF56801">
    <property type="entry name" value="Acetyl-CoA synthetase-like"/>
    <property type="match status" value="1"/>
</dbReference>
<name>A0ABP9RAY3_9PSEU</name>
<evidence type="ECO:0000256" key="2">
    <source>
        <dbReference type="ARBA" id="ARBA00022598"/>
    </source>
</evidence>
<reference evidence="6" key="1">
    <citation type="journal article" date="2019" name="Int. J. Syst. Evol. Microbiol.">
        <title>The Global Catalogue of Microorganisms (GCM) 10K type strain sequencing project: providing services to taxonomists for standard genome sequencing and annotation.</title>
        <authorList>
            <consortium name="The Broad Institute Genomics Platform"/>
            <consortium name="The Broad Institute Genome Sequencing Center for Infectious Disease"/>
            <person name="Wu L."/>
            <person name="Ma J."/>
        </authorList>
    </citation>
    <scope>NUCLEOTIDE SEQUENCE [LARGE SCALE GENOMIC DNA]</scope>
    <source>
        <strain evidence="6">JCM 18303</strain>
    </source>
</reference>
<organism evidence="5 6">
    <name type="scientific">Pseudonocardia eucalypti</name>
    <dbReference type="NCBI Taxonomy" id="648755"/>
    <lineage>
        <taxon>Bacteria</taxon>
        <taxon>Bacillati</taxon>
        <taxon>Actinomycetota</taxon>
        <taxon>Actinomycetes</taxon>
        <taxon>Pseudonocardiales</taxon>
        <taxon>Pseudonocardiaceae</taxon>
        <taxon>Pseudonocardia</taxon>
    </lineage>
</organism>
<evidence type="ECO:0000259" key="3">
    <source>
        <dbReference type="Pfam" id="PF00501"/>
    </source>
</evidence>
<dbReference type="GO" id="GO:0016874">
    <property type="term" value="F:ligase activity"/>
    <property type="evidence" value="ECO:0007669"/>
    <property type="project" value="UniProtKB-KW"/>
</dbReference>
<evidence type="ECO:0000313" key="6">
    <source>
        <dbReference type="Proteomes" id="UP001428817"/>
    </source>
</evidence>
<evidence type="ECO:0000259" key="4">
    <source>
        <dbReference type="Pfam" id="PF13193"/>
    </source>
</evidence>
<evidence type="ECO:0000313" key="5">
    <source>
        <dbReference type="EMBL" id="GAA5174300.1"/>
    </source>
</evidence>
<dbReference type="PROSITE" id="PS00455">
    <property type="entry name" value="AMP_BINDING"/>
    <property type="match status" value="1"/>
</dbReference>
<dbReference type="InterPro" id="IPR045851">
    <property type="entry name" value="AMP-bd_C_sf"/>
</dbReference>
<comment type="caution">
    <text evidence="5">The sequence shown here is derived from an EMBL/GenBank/DDBJ whole genome shotgun (WGS) entry which is preliminary data.</text>
</comment>
<dbReference type="InterPro" id="IPR000873">
    <property type="entry name" value="AMP-dep_synth/lig_dom"/>
</dbReference>
<dbReference type="InterPro" id="IPR042099">
    <property type="entry name" value="ANL_N_sf"/>
</dbReference>
<protein>
    <submittedName>
        <fullName evidence="5">Medium-chain fatty-acid--CoA ligase</fullName>
    </submittedName>
</protein>
<dbReference type="PANTHER" id="PTHR43201">
    <property type="entry name" value="ACYL-COA SYNTHETASE"/>
    <property type="match status" value="1"/>
</dbReference>
<dbReference type="InterPro" id="IPR020845">
    <property type="entry name" value="AMP-binding_CS"/>
</dbReference>
<dbReference type="Gene3D" id="3.40.50.12780">
    <property type="entry name" value="N-terminal domain of ligase-like"/>
    <property type="match status" value="1"/>
</dbReference>
<dbReference type="Gene3D" id="3.30.300.30">
    <property type="match status" value="1"/>
</dbReference>
<dbReference type="Proteomes" id="UP001428817">
    <property type="component" value="Unassembled WGS sequence"/>
</dbReference>
<feature type="domain" description="AMP-dependent synthetase/ligase" evidence="3">
    <location>
        <begin position="35"/>
        <end position="405"/>
    </location>
</feature>
<dbReference type="Pfam" id="PF00501">
    <property type="entry name" value="AMP-binding"/>
    <property type="match status" value="1"/>
</dbReference>
<dbReference type="RefSeq" id="WP_185062041.1">
    <property type="nucleotide sequence ID" value="NZ_BAABJP010000062.1"/>
</dbReference>
<accession>A0ABP9RAY3</accession>
<dbReference type="PANTHER" id="PTHR43201:SF5">
    <property type="entry name" value="MEDIUM-CHAIN ACYL-COA LIGASE ACSF2, MITOCHONDRIAL"/>
    <property type="match status" value="1"/>
</dbReference>